<dbReference type="SUPFAM" id="SSF53850">
    <property type="entry name" value="Periplasmic binding protein-like II"/>
    <property type="match status" value="1"/>
</dbReference>
<name>A0A1H3BY05_9RHOB</name>
<reference evidence="6 7" key="1">
    <citation type="submission" date="2016-10" db="EMBL/GenBank/DDBJ databases">
        <authorList>
            <person name="de Groot N.N."/>
        </authorList>
    </citation>
    <scope>NUCLEOTIDE SEQUENCE [LARGE SCALE GENOMIC DNA]</scope>
    <source>
        <strain evidence="6 7">DSM 17890</strain>
    </source>
</reference>
<dbReference type="EMBL" id="FNMZ01000005">
    <property type="protein sequence ID" value="SDX46645.1"/>
    <property type="molecule type" value="Genomic_DNA"/>
</dbReference>
<dbReference type="STRING" id="356660.SAMN05444336_105196"/>
<dbReference type="GO" id="GO:0003700">
    <property type="term" value="F:DNA-binding transcription factor activity"/>
    <property type="evidence" value="ECO:0007669"/>
    <property type="project" value="InterPro"/>
</dbReference>
<gene>
    <name evidence="6" type="ORF">SAMN05444336_105196</name>
</gene>
<dbReference type="AlphaFoldDB" id="A0A1H3BY05"/>
<dbReference type="InterPro" id="IPR058163">
    <property type="entry name" value="LysR-type_TF_proteobact-type"/>
</dbReference>
<dbReference type="CDD" id="cd08422">
    <property type="entry name" value="PBP2_CrgA_like"/>
    <property type="match status" value="1"/>
</dbReference>
<dbReference type="FunFam" id="3.40.190.290:FF:000001">
    <property type="entry name" value="Transcriptional regulator, LysR family"/>
    <property type="match status" value="1"/>
</dbReference>
<evidence type="ECO:0000313" key="6">
    <source>
        <dbReference type="EMBL" id="SDX46645.1"/>
    </source>
</evidence>
<evidence type="ECO:0000256" key="4">
    <source>
        <dbReference type="ARBA" id="ARBA00023163"/>
    </source>
</evidence>
<evidence type="ECO:0000259" key="5">
    <source>
        <dbReference type="PROSITE" id="PS50931"/>
    </source>
</evidence>
<protein>
    <submittedName>
        <fullName evidence="6">Transcriptional regulator, LysR family</fullName>
    </submittedName>
</protein>
<dbReference type="PRINTS" id="PR00039">
    <property type="entry name" value="HTHLYSR"/>
</dbReference>
<dbReference type="RefSeq" id="WP_092683284.1">
    <property type="nucleotide sequence ID" value="NZ_FNMZ01000005.1"/>
</dbReference>
<dbReference type="GO" id="GO:0043565">
    <property type="term" value="F:sequence-specific DNA binding"/>
    <property type="evidence" value="ECO:0007669"/>
    <property type="project" value="TreeGrafter"/>
</dbReference>
<dbReference type="InterPro" id="IPR000847">
    <property type="entry name" value="LysR_HTH_N"/>
</dbReference>
<dbReference type="Proteomes" id="UP000199118">
    <property type="component" value="Unassembled WGS sequence"/>
</dbReference>
<dbReference type="PROSITE" id="PS50931">
    <property type="entry name" value="HTH_LYSR"/>
    <property type="match status" value="1"/>
</dbReference>
<dbReference type="Gene3D" id="1.10.10.10">
    <property type="entry name" value="Winged helix-like DNA-binding domain superfamily/Winged helix DNA-binding domain"/>
    <property type="match status" value="1"/>
</dbReference>
<comment type="similarity">
    <text evidence="1">Belongs to the LysR transcriptional regulatory family.</text>
</comment>
<keyword evidence="3" id="KW-0238">DNA-binding</keyword>
<dbReference type="FunFam" id="1.10.10.10:FF:000001">
    <property type="entry name" value="LysR family transcriptional regulator"/>
    <property type="match status" value="1"/>
</dbReference>
<feature type="domain" description="HTH lysR-type" evidence="5">
    <location>
        <begin position="1"/>
        <end position="59"/>
    </location>
</feature>
<evidence type="ECO:0000313" key="7">
    <source>
        <dbReference type="Proteomes" id="UP000199118"/>
    </source>
</evidence>
<dbReference type="Gene3D" id="3.40.190.290">
    <property type="match status" value="1"/>
</dbReference>
<dbReference type="InterPro" id="IPR036390">
    <property type="entry name" value="WH_DNA-bd_sf"/>
</dbReference>
<accession>A0A1H3BY05</accession>
<keyword evidence="2" id="KW-0805">Transcription regulation</keyword>
<proteinExistence type="inferred from homology"/>
<dbReference type="InterPro" id="IPR005119">
    <property type="entry name" value="LysR_subst-bd"/>
</dbReference>
<evidence type="ECO:0000256" key="3">
    <source>
        <dbReference type="ARBA" id="ARBA00023125"/>
    </source>
</evidence>
<dbReference type="GO" id="GO:0006351">
    <property type="term" value="P:DNA-templated transcription"/>
    <property type="evidence" value="ECO:0007669"/>
    <property type="project" value="TreeGrafter"/>
</dbReference>
<sequence length="297" mass="32613">MDRLSEMEAFVRVVDLGGFTDAARKMGLSKSAVSKHVASLEDRLGARLLNRTTRRVSPTEIGLAFYDRAIRVLAEAEEADAMVSSMQDAPRGELRISAPVSFGLRRLAPAVSEFLRLYPDISVHMVLDDRFVELVAEGYDLAIRIGELPDSTLRARKLSDAQVRLVASPAYLEAHGEPTTLQELSDHQLLHYSNQSSGNYWRLQGPGGQERQVRAVGRLTVNNGDALRTAALDGLGVAFLPDFIIGDGMETGVLKEVLPDTRRAPLGVFAVYPEGRFPQPKLRAFIDFLVESLKAPA</sequence>
<dbReference type="OrthoDB" id="9813056at2"/>
<dbReference type="PANTHER" id="PTHR30537">
    <property type="entry name" value="HTH-TYPE TRANSCRIPTIONAL REGULATOR"/>
    <property type="match status" value="1"/>
</dbReference>
<organism evidence="6 7">
    <name type="scientific">Albimonas donghaensis</name>
    <dbReference type="NCBI Taxonomy" id="356660"/>
    <lineage>
        <taxon>Bacteria</taxon>
        <taxon>Pseudomonadati</taxon>
        <taxon>Pseudomonadota</taxon>
        <taxon>Alphaproteobacteria</taxon>
        <taxon>Rhodobacterales</taxon>
        <taxon>Paracoccaceae</taxon>
        <taxon>Albimonas</taxon>
    </lineage>
</organism>
<dbReference type="PANTHER" id="PTHR30537:SF5">
    <property type="entry name" value="HTH-TYPE TRANSCRIPTIONAL ACTIVATOR TTDR-RELATED"/>
    <property type="match status" value="1"/>
</dbReference>
<dbReference type="Pfam" id="PF03466">
    <property type="entry name" value="LysR_substrate"/>
    <property type="match status" value="1"/>
</dbReference>
<keyword evidence="7" id="KW-1185">Reference proteome</keyword>
<evidence type="ECO:0000256" key="2">
    <source>
        <dbReference type="ARBA" id="ARBA00023015"/>
    </source>
</evidence>
<dbReference type="InterPro" id="IPR036388">
    <property type="entry name" value="WH-like_DNA-bd_sf"/>
</dbReference>
<dbReference type="Pfam" id="PF00126">
    <property type="entry name" value="HTH_1"/>
    <property type="match status" value="1"/>
</dbReference>
<dbReference type="SUPFAM" id="SSF46785">
    <property type="entry name" value="Winged helix' DNA-binding domain"/>
    <property type="match status" value="1"/>
</dbReference>
<evidence type="ECO:0000256" key="1">
    <source>
        <dbReference type="ARBA" id="ARBA00009437"/>
    </source>
</evidence>
<keyword evidence="4" id="KW-0804">Transcription</keyword>